<gene>
    <name evidence="1" type="ORF">SAMN02745149_01672</name>
</gene>
<name>A0A1T4LPY7_TREPO</name>
<protein>
    <submittedName>
        <fullName evidence="1">Uncharacterized protein</fullName>
    </submittedName>
</protein>
<sequence>MHLPSFVWKFEECPEGFGLKPDYWSTNEDILNSLVQLTGDTELTERLADINSNL</sequence>
<organism evidence="1 2">
    <name type="scientific">Treponema porcinum</name>
    <dbReference type="NCBI Taxonomy" id="261392"/>
    <lineage>
        <taxon>Bacteria</taxon>
        <taxon>Pseudomonadati</taxon>
        <taxon>Spirochaetota</taxon>
        <taxon>Spirochaetia</taxon>
        <taxon>Spirochaetales</taxon>
        <taxon>Treponemataceae</taxon>
        <taxon>Treponema</taxon>
    </lineage>
</organism>
<dbReference type="GeneID" id="78317547"/>
<evidence type="ECO:0000313" key="1">
    <source>
        <dbReference type="EMBL" id="SJZ56711.1"/>
    </source>
</evidence>
<evidence type="ECO:0000313" key="2">
    <source>
        <dbReference type="Proteomes" id="UP000190423"/>
    </source>
</evidence>
<dbReference type="EMBL" id="FUWG01000012">
    <property type="protein sequence ID" value="SJZ56711.1"/>
    <property type="molecule type" value="Genomic_DNA"/>
</dbReference>
<proteinExistence type="predicted"/>
<reference evidence="1 2" key="1">
    <citation type="submission" date="2017-02" db="EMBL/GenBank/DDBJ databases">
        <authorList>
            <person name="Peterson S.W."/>
        </authorList>
    </citation>
    <scope>NUCLEOTIDE SEQUENCE [LARGE SCALE GENOMIC DNA]</scope>
    <source>
        <strain evidence="1 2">ATCC BAA-908</strain>
    </source>
</reference>
<dbReference type="Proteomes" id="UP000190423">
    <property type="component" value="Unassembled WGS sequence"/>
</dbReference>
<accession>A0A1T4LPY7</accession>
<dbReference type="AlphaFoldDB" id="A0A1T4LPY7"/>
<keyword evidence="2" id="KW-1185">Reference proteome</keyword>
<dbReference type="RefSeq" id="WP_159446194.1">
    <property type="nucleotide sequence ID" value="NZ_FUWG01000012.1"/>
</dbReference>